<feature type="compositionally biased region" description="Low complexity" evidence="1">
    <location>
        <begin position="51"/>
        <end position="63"/>
    </location>
</feature>
<keyword evidence="3" id="KW-1185">Reference proteome</keyword>
<accession>K0TEY8</accession>
<name>K0TEY8_THAOC</name>
<evidence type="ECO:0000313" key="3">
    <source>
        <dbReference type="Proteomes" id="UP000266841"/>
    </source>
</evidence>
<dbReference type="InterPro" id="IPR005046">
    <property type="entry name" value="DUF285"/>
</dbReference>
<dbReference type="Proteomes" id="UP000266841">
    <property type="component" value="Unassembled WGS sequence"/>
</dbReference>
<dbReference type="Pfam" id="PF03382">
    <property type="entry name" value="DUF285"/>
    <property type="match status" value="1"/>
</dbReference>
<reference evidence="2 3" key="1">
    <citation type="journal article" date="2012" name="Genome Biol.">
        <title>Genome and low-iron response of an oceanic diatom adapted to chronic iron limitation.</title>
        <authorList>
            <person name="Lommer M."/>
            <person name="Specht M."/>
            <person name="Roy A.S."/>
            <person name="Kraemer L."/>
            <person name="Andreson R."/>
            <person name="Gutowska M.A."/>
            <person name="Wolf J."/>
            <person name="Bergner S.V."/>
            <person name="Schilhabel M.B."/>
            <person name="Klostermeier U.C."/>
            <person name="Beiko R.G."/>
            <person name="Rosenstiel P."/>
            <person name="Hippler M."/>
            <person name="Laroche J."/>
        </authorList>
    </citation>
    <scope>NUCLEOTIDE SEQUENCE [LARGE SCALE GENOMIC DNA]</scope>
    <source>
        <strain evidence="2 3">CCMP1005</strain>
    </source>
</reference>
<feature type="region of interest" description="Disordered" evidence="1">
    <location>
        <begin position="32"/>
        <end position="63"/>
    </location>
</feature>
<evidence type="ECO:0000256" key="1">
    <source>
        <dbReference type="SAM" id="MobiDB-lite"/>
    </source>
</evidence>
<feature type="compositionally biased region" description="Low complexity" evidence="1">
    <location>
        <begin position="32"/>
        <end position="43"/>
    </location>
</feature>
<sequence>MVYTDMFEGSSCPIKSQPTGASGPWCQLCTPTNTPTTSPTSSPLLGPSVMPSTSTSLNPSTSPLLNEVVDTTYEITSNAELRQAMKEYLDRFTRDAAVSTYGPIESWGVSDISGWDVSKGKNFGSMFTYAYAFNQNLCPWGLLLDESRIVNHPPYSDYEVSVYSMFQDSGCPDTYWVSSFFSSGSWCQPCFRRRLDERGAAPAEEGAAVVNKVVPSTTRRLQSEITSNAELRQAMNEYLDPDTRDTAISTYG</sequence>
<dbReference type="AlphaFoldDB" id="K0TEY8"/>
<comment type="caution">
    <text evidence="2">The sequence shown here is derived from an EMBL/GenBank/DDBJ whole genome shotgun (WGS) entry which is preliminary data.</text>
</comment>
<organism evidence="2 3">
    <name type="scientific">Thalassiosira oceanica</name>
    <name type="common">Marine diatom</name>
    <dbReference type="NCBI Taxonomy" id="159749"/>
    <lineage>
        <taxon>Eukaryota</taxon>
        <taxon>Sar</taxon>
        <taxon>Stramenopiles</taxon>
        <taxon>Ochrophyta</taxon>
        <taxon>Bacillariophyta</taxon>
        <taxon>Coscinodiscophyceae</taxon>
        <taxon>Thalassiosirophycidae</taxon>
        <taxon>Thalassiosirales</taxon>
        <taxon>Thalassiosiraceae</taxon>
        <taxon>Thalassiosira</taxon>
    </lineage>
</organism>
<protein>
    <submittedName>
        <fullName evidence="2">Uncharacterized protein</fullName>
    </submittedName>
</protein>
<feature type="non-terminal residue" evidence="2">
    <location>
        <position position="252"/>
    </location>
</feature>
<proteinExistence type="predicted"/>
<gene>
    <name evidence="2" type="ORF">THAOC_00894</name>
</gene>
<dbReference type="EMBL" id="AGNL01001073">
    <property type="protein sequence ID" value="EJK77283.1"/>
    <property type="molecule type" value="Genomic_DNA"/>
</dbReference>
<evidence type="ECO:0000313" key="2">
    <source>
        <dbReference type="EMBL" id="EJK77283.1"/>
    </source>
</evidence>